<dbReference type="GeneID" id="28761065"/>
<evidence type="ECO:0000313" key="2">
    <source>
        <dbReference type="EMBL" id="OAG09670.1"/>
    </source>
</evidence>
<gene>
    <name evidence="2" type="ORF">CC84DRAFT_1160777</name>
</gene>
<keyword evidence="3" id="KW-1185">Reference proteome</keyword>
<sequence length="366" mass="41599">MESSKGDMLPKFYTLRCANGEYLGVELMQHRMPRHGSQPQKYEEYAVFAPCLQSREKDDFRAALRPVFDSDKGVFALAANRHKHGFECPQDTLLTRDTRHDPQKERPGVGGSGPAVYFKLIPFEDSDRIRAVLINRAGDGKQDMWDCKLEPSNILDAGRLVYTGPDCSAQIHQIASRPLFDTYRCWLWVDNFIEDHVLVLQDIRLNDGEVETLQHVWLSGQAHPVVWYAGYLVEGLLKFAIYKIHSKDKAKDASFIRESLRFDEHRNRLNIAPNVAEHVCNLICKVEVPHGWLSNKMSTILLGKDEEMGRLPCQTDQLCGRTLSGRLDEVEHSSGNRRDFDGFGFHVTCVIEKGDITGGQLRLTKG</sequence>
<name>A0A177CS08_9PLEO</name>
<dbReference type="EMBL" id="KV441549">
    <property type="protein sequence ID" value="OAG09670.1"/>
    <property type="molecule type" value="Genomic_DNA"/>
</dbReference>
<dbReference type="InParanoid" id="A0A177CS08"/>
<dbReference type="Proteomes" id="UP000077069">
    <property type="component" value="Unassembled WGS sequence"/>
</dbReference>
<accession>A0A177CS08</accession>
<dbReference type="RefSeq" id="XP_018040035.1">
    <property type="nucleotide sequence ID" value="XM_018177579.1"/>
</dbReference>
<proteinExistence type="predicted"/>
<protein>
    <submittedName>
        <fullName evidence="2">Uncharacterized protein</fullName>
    </submittedName>
</protein>
<evidence type="ECO:0000313" key="3">
    <source>
        <dbReference type="Proteomes" id="UP000077069"/>
    </source>
</evidence>
<reference evidence="2 3" key="1">
    <citation type="submission" date="2016-05" db="EMBL/GenBank/DDBJ databases">
        <title>Comparative analysis of secretome profiles of manganese(II)-oxidizing ascomycete fungi.</title>
        <authorList>
            <consortium name="DOE Joint Genome Institute"/>
            <person name="Zeiner C.A."/>
            <person name="Purvine S.O."/>
            <person name="Zink E.M."/>
            <person name="Wu S."/>
            <person name="Pasa-Tolic L."/>
            <person name="Chaput D.L."/>
            <person name="Haridas S."/>
            <person name="Grigoriev I.V."/>
            <person name="Santelli C.M."/>
            <person name="Hansel C.M."/>
        </authorList>
    </citation>
    <scope>NUCLEOTIDE SEQUENCE [LARGE SCALE GENOMIC DNA]</scope>
    <source>
        <strain evidence="2 3">AP3s5-JAC2a</strain>
    </source>
</reference>
<feature type="region of interest" description="Disordered" evidence="1">
    <location>
        <begin position="92"/>
        <end position="112"/>
    </location>
</feature>
<organism evidence="2 3">
    <name type="scientific">Paraphaeosphaeria sporulosa</name>
    <dbReference type="NCBI Taxonomy" id="1460663"/>
    <lineage>
        <taxon>Eukaryota</taxon>
        <taxon>Fungi</taxon>
        <taxon>Dikarya</taxon>
        <taxon>Ascomycota</taxon>
        <taxon>Pezizomycotina</taxon>
        <taxon>Dothideomycetes</taxon>
        <taxon>Pleosporomycetidae</taxon>
        <taxon>Pleosporales</taxon>
        <taxon>Massarineae</taxon>
        <taxon>Didymosphaeriaceae</taxon>
        <taxon>Paraphaeosphaeria</taxon>
    </lineage>
</organism>
<evidence type="ECO:0000256" key="1">
    <source>
        <dbReference type="SAM" id="MobiDB-lite"/>
    </source>
</evidence>
<dbReference type="AlphaFoldDB" id="A0A177CS08"/>
<feature type="compositionally biased region" description="Basic and acidic residues" evidence="1">
    <location>
        <begin position="94"/>
        <end position="107"/>
    </location>
</feature>